<accession>A0A1N7SUL2</accession>
<organism evidence="1 2">
    <name type="scientific">Paraburkholderia piptadeniae</name>
    <dbReference type="NCBI Taxonomy" id="1701573"/>
    <lineage>
        <taxon>Bacteria</taxon>
        <taxon>Pseudomonadati</taxon>
        <taxon>Pseudomonadota</taxon>
        <taxon>Betaproteobacteria</taxon>
        <taxon>Burkholderiales</taxon>
        <taxon>Burkholderiaceae</taxon>
        <taxon>Paraburkholderia</taxon>
    </lineage>
</organism>
<reference evidence="1" key="1">
    <citation type="submission" date="2016-12" db="EMBL/GenBank/DDBJ databases">
        <authorList>
            <person name="Moulin L."/>
        </authorList>
    </citation>
    <scope>NUCLEOTIDE SEQUENCE [LARGE SCALE GENOMIC DNA]</scope>
    <source>
        <strain evidence="1">STM 7183</strain>
    </source>
</reference>
<sequence>MFPQRQSVRAESVQLRVFRLAKRQLRGQLRGGSADRMRQWSAQTVSKHNFGVLKLLT</sequence>
<dbReference type="AlphaFoldDB" id="A0A1N7SUL2"/>
<evidence type="ECO:0000313" key="1">
    <source>
        <dbReference type="EMBL" id="SIT51009.1"/>
    </source>
</evidence>
<evidence type="ECO:0000313" key="2">
    <source>
        <dbReference type="Proteomes" id="UP000195569"/>
    </source>
</evidence>
<dbReference type="EMBL" id="CYGY02000097">
    <property type="protein sequence ID" value="SIT51009.1"/>
    <property type="molecule type" value="Genomic_DNA"/>
</dbReference>
<protein>
    <submittedName>
        <fullName evidence="1">Uncharacterized protein</fullName>
    </submittedName>
</protein>
<name>A0A1N7SUL2_9BURK</name>
<keyword evidence="2" id="KW-1185">Reference proteome</keyword>
<proteinExistence type="predicted"/>
<dbReference type="Proteomes" id="UP000195569">
    <property type="component" value="Unassembled WGS sequence"/>
</dbReference>
<comment type="caution">
    <text evidence="1">The sequence shown here is derived from an EMBL/GenBank/DDBJ whole genome shotgun (WGS) entry which is preliminary data.</text>
</comment>
<gene>
    <name evidence="1" type="ORF">BN2476_970021</name>
</gene>